<proteinExistence type="predicted"/>
<dbReference type="Pfam" id="PF00440">
    <property type="entry name" value="TetR_N"/>
    <property type="match status" value="2"/>
</dbReference>
<evidence type="ECO:0000256" key="3">
    <source>
        <dbReference type="ARBA" id="ARBA00023125"/>
    </source>
</evidence>
<reference evidence="9" key="1">
    <citation type="journal article" date="2019" name="Int. J. Syst. Evol. Microbiol.">
        <title>The Global Catalogue of Microorganisms (GCM) 10K type strain sequencing project: providing services to taxonomists for standard genome sequencing and annotation.</title>
        <authorList>
            <consortium name="The Broad Institute Genomics Platform"/>
            <consortium name="The Broad Institute Genome Sequencing Center for Infectious Disease"/>
            <person name="Wu L."/>
            <person name="Ma J."/>
        </authorList>
    </citation>
    <scope>NUCLEOTIDE SEQUENCE [LARGE SCALE GENOMIC DNA]</scope>
    <source>
        <strain evidence="9">NBRC 106348</strain>
    </source>
</reference>
<dbReference type="Gene3D" id="1.10.357.10">
    <property type="entry name" value="Tetracycline Repressor, domain 2"/>
    <property type="match status" value="2"/>
</dbReference>
<feature type="region of interest" description="Disordered" evidence="6">
    <location>
        <begin position="1"/>
        <end position="20"/>
    </location>
</feature>
<keyword evidence="2" id="KW-0805">Transcription regulation</keyword>
<dbReference type="Proteomes" id="UP001157091">
    <property type="component" value="Unassembled WGS sequence"/>
</dbReference>
<evidence type="ECO:0000313" key="8">
    <source>
        <dbReference type="EMBL" id="GMA23078.1"/>
    </source>
</evidence>
<name>A0ABQ6HZE6_9MICO</name>
<dbReference type="InterPro" id="IPR039538">
    <property type="entry name" value="BetI_C"/>
</dbReference>
<keyword evidence="3 5" id="KW-0238">DNA-binding</keyword>
<keyword evidence="4" id="KW-0804">Transcription</keyword>
<dbReference type="PROSITE" id="PS50977">
    <property type="entry name" value="HTH_TETR_2"/>
    <property type="match status" value="2"/>
</dbReference>
<dbReference type="InterPro" id="IPR050109">
    <property type="entry name" value="HTH-type_TetR-like_transc_reg"/>
</dbReference>
<evidence type="ECO:0000256" key="4">
    <source>
        <dbReference type="ARBA" id="ARBA00023163"/>
    </source>
</evidence>
<dbReference type="EMBL" id="BSUK01000001">
    <property type="protein sequence ID" value="GMA23078.1"/>
    <property type="molecule type" value="Genomic_DNA"/>
</dbReference>
<dbReference type="InterPro" id="IPR036271">
    <property type="entry name" value="Tet_transcr_reg_TetR-rel_C_sf"/>
</dbReference>
<feature type="domain" description="HTH tetR-type" evidence="7">
    <location>
        <begin position="236"/>
        <end position="296"/>
    </location>
</feature>
<organism evidence="8 9">
    <name type="scientific">Luteimicrobium album</name>
    <dbReference type="NCBI Taxonomy" id="1054550"/>
    <lineage>
        <taxon>Bacteria</taxon>
        <taxon>Bacillati</taxon>
        <taxon>Actinomycetota</taxon>
        <taxon>Actinomycetes</taxon>
        <taxon>Micrococcales</taxon>
        <taxon>Luteimicrobium</taxon>
    </lineage>
</organism>
<evidence type="ECO:0000256" key="5">
    <source>
        <dbReference type="PROSITE-ProRule" id="PRU00335"/>
    </source>
</evidence>
<dbReference type="SUPFAM" id="SSF48498">
    <property type="entry name" value="Tetracyclin repressor-like, C-terminal domain"/>
    <property type="match status" value="2"/>
</dbReference>
<comment type="caution">
    <text evidence="8">The sequence shown here is derived from an EMBL/GenBank/DDBJ whole genome shotgun (WGS) entry which is preliminary data.</text>
</comment>
<keyword evidence="9" id="KW-1185">Reference proteome</keyword>
<protein>
    <recommendedName>
        <fullName evidence="7">HTH tetR-type domain-containing protein</fullName>
    </recommendedName>
</protein>
<dbReference type="PANTHER" id="PTHR30055">
    <property type="entry name" value="HTH-TYPE TRANSCRIPTIONAL REGULATOR RUTR"/>
    <property type="match status" value="1"/>
</dbReference>
<feature type="DNA-binding region" description="H-T-H motif" evidence="5">
    <location>
        <begin position="44"/>
        <end position="63"/>
    </location>
</feature>
<dbReference type="PANTHER" id="PTHR30055:SF226">
    <property type="entry name" value="HTH-TYPE TRANSCRIPTIONAL REGULATOR PKSA"/>
    <property type="match status" value="1"/>
</dbReference>
<dbReference type="PRINTS" id="PR00455">
    <property type="entry name" value="HTHTETR"/>
</dbReference>
<dbReference type="SUPFAM" id="SSF46689">
    <property type="entry name" value="Homeodomain-like"/>
    <property type="match status" value="2"/>
</dbReference>
<evidence type="ECO:0000256" key="1">
    <source>
        <dbReference type="ARBA" id="ARBA00022491"/>
    </source>
</evidence>
<dbReference type="Pfam" id="PF13977">
    <property type="entry name" value="TetR_C_6"/>
    <property type="match status" value="1"/>
</dbReference>
<feature type="domain" description="HTH tetR-type" evidence="7">
    <location>
        <begin position="21"/>
        <end position="81"/>
    </location>
</feature>
<dbReference type="InterPro" id="IPR009057">
    <property type="entry name" value="Homeodomain-like_sf"/>
</dbReference>
<sequence>MATEAAAPTGERHAPRSARGAVTRSAILDAAQDLFVTPGYRATSLRDIAAAVGLSHQAVRRHFESKDEILLAVVERYGSIDLDAPADVSEGLGVVTIAERNAARPGYLELFSALAGEAAVATHPAHERMRARYAEIVSVATDWLAWSQSEGTVGAGRDLRAEALRLTAAWDGLQLLQLYLPECVQVVPALARHETLLAWPPGFGAATAPRPDAPAPLPAVGLVAEDDVVEGYAKGRERRARIIADATRLFAAVGYGDTSMRDVAERVGVSKSTLFHHFASKEDLLGAVLTARDAQIADSVALASAGSARELLESIADGARSNAADEPGLVEVYAVLSCEATASDHPAHPYFRRRYRRTLDAFTGVFEAAQTDGDLPAHRDPVDEAVWLVALWDGLQIQWMYDRTLDVGAHLAAHVADVLPPRP</sequence>
<accession>A0ABQ6HZE6</accession>
<evidence type="ECO:0000256" key="6">
    <source>
        <dbReference type="SAM" id="MobiDB-lite"/>
    </source>
</evidence>
<gene>
    <name evidence="8" type="ORF">GCM10025864_08370</name>
</gene>
<evidence type="ECO:0000313" key="9">
    <source>
        <dbReference type="Proteomes" id="UP001157091"/>
    </source>
</evidence>
<feature type="DNA-binding region" description="H-T-H motif" evidence="5">
    <location>
        <begin position="259"/>
        <end position="278"/>
    </location>
</feature>
<dbReference type="RefSeq" id="WP_284292171.1">
    <property type="nucleotide sequence ID" value="NZ_BSUK01000001.1"/>
</dbReference>
<keyword evidence="1" id="KW-0678">Repressor</keyword>
<dbReference type="InterPro" id="IPR001647">
    <property type="entry name" value="HTH_TetR"/>
</dbReference>
<evidence type="ECO:0000256" key="2">
    <source>
        <dbReference type="ARBA" id="ARBA00023015"/>
    </source>
</evidence>
<evidence type="ECO:0000259" key="7">
    <source>
        <dbReference type="PROSITE" id="PS50977"/>
    </source>
</evidence>